<dbReference type="AlphaFoldDB" id="M5DWD1"/>
<proteinExistence type="predicted"/>
<sequence>MAYKRYPFYDLHLLNRVIMGVMAIPGILCVAGFIHGFMTLQQLHGLTATDIITQLDTELQSRIALDSLIRITQISLTGVLGIFFGYWLFYAVRNLVCLYDEKPHTLKNTLIIFMRMLSCIFLALRTLASMRHRSAPEHHNFVPDSWLLPLWWLALVGANVSKIVAVYVLLNVDAVARLIEGMIWMSAAYVLYLAMYILTAILINEIGYWQRVNWQSQQDLPVEE</sequence>
<evidence type="ECO:0000313" key="3">
    <source>
        <dbReference type="Proteomes" id="UP000011866"/>
    </source>
</evidence>
<feature type="transmembrane region" description="Helical" evidence="1">
    <location>
        <begin position="13"/>
        <end position="34"/>
    </location>
</feature>
<dbReference type="KEGG" id="tol:TOL_3373"/>
<dbReference type="HOGENOM" id="CLU_1234507_0_0_6"/>
<dbReference type="eggNOG" id="ENOG503467J">
    <property type="taxonomic scope" value="Bacteria"/>
</dbReference>
<keyword evidence="1" id="KW-1133">Transmembrane helix</keyword>
<dbReference type="GeneID" id="79178088"/>
<feature type="transmembrane region" description="Helical" evidence="1">
    <location>
        <begin position="149"/>
        <end position="170"/>
    </location>
</feature>
<gene>
    <name evidence="2" type="ORF">TOL_3373</name>
</gene>
<evidence type="ECO:0000256" key="1">
    <source>
        <dbReference type="SAM" id="Phobius"/>
    </source>
</evidence>
<name>M5DWD1_9GAMM</name>
<reference evidence="2 3" key="1">
    <citation type="journal article" date="2013" name="Genome Announc.">
        <title>Genome Sequence of Thalassolituus oleivorans MIL-1 (DSM 14913T).</title>
        <authorList>
            <person name="Golyshin P.N."/>
            <person name="Werner J."/>
            <person name="Chernikova T.N."/>
            <person name="Tran H."/>
            <person name="Ferrer M."/>
            <person name="Yakimov M.M."/>
            <person name="Teeling H."/>
            <person name="Golyshina O.V."/>
        </authorList>
    </citation>
    <scope>NUCLEOTIDE SEQUENCE [LARGE SCALE GENOMIC DNA]</scope>
    <source>
        <strain evidence="2 3">MIL-1</strain>
    </source>
</reference>
<feature type="transmembrane region" description="Helical" evidence="1">
    <location>
        <begin position="109"/>
        <end position="128"/>
    </location>
</feature>
<keyword evidence="1" id="KW-0812">Transmembrane</keyword>
<protein>
    <submittedName>
        <fullName evidence="2">Uncharacterized protein</fullName>
    </submittedName>
</protein>
<accession>M5DWD1</accession>
<keyword evidence="1" id="KW-0472">Membrane</keyword>
<feature type="transmembrane region" description="Helical" evidence="1">
    <location>
        <begin position="68"/>
        <end position="89"/>
    </location>
</feature>
<organism evidence="2 3">
    <name type="scientific">Thalassolituus oleivorans MIL-1</name>
    <dbReference type="NCBI Taxonomy" id="1298593"/>
    <lineage>
        <taxon>Bacteria</taxon>
        <taxon>Pseudomonadati</taxon>
        <taxon>Pseudomonadota</taxon>
        <taxon>Gammaproteobacteria</taxon>
        <taxon>Oceanospirillales</taxon>
        <taxon>Oceanospirillaceae</taxon>
        <taxon>Thalassolituus</taxon>
    </lineage>
</organism>
<dbReference type="Proteomes" id="UP000011866">
    <property type="component" value="Chromosome"/>
</dbReference>
<dbReference type="RefSeq" id="WP_015488466.1">
    <property type="nucleotide sequence ID" value="NC_020888.1"/>
</dbReference>
<feature type="transmembrane region" description="Helical" evidence="1">
    <location>
        <begin position="182"/>
        <end position="203"/>
    </location>
</feature>
<dbReference type="EMBL" id="HF680312">
    <property type="protein sequence ID" value="CCU73763.1"/>
    <property type="molecule type" value="Genomic_DNA"/>
</dbReference>
<dbReference type="STRING" id="187493.CN03_16740"/>
<keyword evidence="3" id="KW-1185">Reference proteome</keyword>
<evidence type="ECO:0000313" key="2">
    <source>
        <dbReference type="EMBL" id="CCU73763.1"/>
    </source>
</evidence>